<reference evidence="3" key="1">
    <citation type="journal article" date="2011" name="Genome Res.">
        <title>Phylogeny-wide analysis of social amoeba genomes highlights ancient origins for complex intercellular communication.</title>
        <authorList>
            <person name="Heidel A.J."/>
            <person name="Lawal H.M."/>
            <person name="Felder M."/>
            <person name="Schilde C."/>
            <person name="Helps N.R."/>
            <person name="Tunggal B."/>
            <person name="Rivero F."/>
            <person name="John U."/>
            <person name="Schleicher M."/>
            <person name="Eichinger L."/>
            <person name="Platzer M."/>
            <person name="Noegel A.A."/>
            <person name="Schaap P."/>
            <person name="Gloeckner G."/>
        </authorList>
    </citation>
    <scope>NUCLEOTIDE SEQUENCE [LARGE SCALE GENOMIC DNA]</scope>
    <source>
        <strain evidence="3">SH3</strain>
    </source>
</reference>
<sequence length="711" mass="79237">MMQLSKHGVKLISNHQYLSSSKLMKSTVVSSYSSASSSSSSSLSYSTSTSPTLLYNNSNNNKQCIHSTTTNIINNNQSNQIRQFHTFKHTTPVLYQNQQQTTTSNNVMKKILTKEQQEIFNQNIKVLGEILGELQDFNATDASLAQQIKEALEQLDDSLFLLVIVGEFNSGKSSFLNALLGDTYLKEGITPTTSKINIITYGDKQAVAPGRNSEQENIGLPVQWLADIGLVDTPGTNAIVRSHQEITEHFVPRSDMVLFVTSVDRAFSESERKFLESIKRWGKKIVVVLSKADLVESNPMSANPAADLCEVEQFVQENFKNTVGVAPTIFPVSSKLALKAKLRVAKETGGQQHVGSDTYDAELKRDVGWKQSRFADLENFIMKTLDSGERTRLKLLNPLGVASHVLGGLSGEIDTRARVLSTDLKTLQYVEAQLEQFRIEMQKDLEFHLQRIDNVLLKMETRADAFLDDQIQFTNILNLLKSEMVKLKFEKEVIGTTTHEIDSHISSLIDWLVEKNSKQWRDIMSYVDARSSSRLEQLIGTVNRSGDFLNSRKNLLEQVSASTSSTLQSYNREDEATKISSEIRNTIFKTAAIEVGAVGLGTIITASLLDLSGIGIGALALGGLALLPIKKNSLKKSVHSKIADLRFNLSNVMRVHFEAELESGIQKMKDGISPFSSYVNIENKRLNLSQSKVKDYSETIQSIRHDIDRLK</sequence>
<feature type="domain" description="G" evidence="1">
    <location>
        <begin position="163"/>
        <end position="291"/>
    </location>
</feature>
<keyword evidence="3" id="KW-1185">Reference proteome</keyword>
<dbReference type="CDD" id="cd09912">
    <property type="entry name" value="DLP_2"/>
    <property type="match status" value="1"/>
</dbReference>
<dbReference type="Proteomes" id="UP000007797">
    <property type="component" value="Unassembled WGS sequence"/>
</dbReference>
<dbReference type="KEGG" id="dfa:DFA_05141"/>
<dbReference type="PANTHER" id="PTHR43681:SF1">
    <property type="entry name" value="SARCALUMENIN"/>
    <property type="match status" value="1"/>
</dbReference>
<accession>F4PNF8</accession>
<name>F4PNF8_CACFS</name>
<protein>
    <recommendedName>
        <fullName evidence="1">G domain-containing protein</fullName>
    </recommendedName>
</protein>
<dbReference type="InterPro" id="IPR051943">
    <property type="entry name" value="TRAFAC_Dynamin-like_GTPase"/>
</dbReference>
<evidence type="ECO:0000313" key="2">
    <source>
        <dbReference type="EMBL" id="EGG23011.1"/>
    </source>
</evidence>
<dbReference type="GO" id="GO:0005525">
    <property type="term" value="F:GTP binding"/>
    <property type="evidence" value="ECO:0007669"/>
    <property type="project" value="InterPro"/>
</dbReference>
<dbReference type="Pfam" id="PF01926">
    <property type="entry name" value="MMR_HSR1"/>
    <property type="match status" value="1"/>
</dbReference>
<dbReference type="GeneID" id="14875600"/>
<dbReference type="EMBL" id="GL883008">
    <property type="protein sequence ID" value="EGG23011.1"/>
    <property type="molecule type" value="Genomic_DNA"/>
</dbReference>
<dbReference type="OrthoDB" id="8927528at2759"/>
<evidence type="ECO:0000313" key="3">
    <source>
        <dbReference type="Proteomes" id="UP000007797"/>
    </source>
</evidence>
<dbReference type="SUPFAM" id="SSF52540">
    <property type="entry name" value="P-loop containing nucleoside triphosphate hydrolases"/>
    <property type="match status" value="1"/>
</dbReference>
<dbReference type="AlphaFoldDB" id="F4PNF8"/>
<gene>
    <name evidence="2" type="ORF">DFA_05141</name>
</gene>
<dbReference type="InterPro" id="IPR027417">
    <property type="entry name" value="P-loop_NTPase"/>
</dbReference>
<dbReference type="Gene3D" id="3.40.50.300">
    <property type="entry name" value="P-loop containing nucleotide triphosphate hydrolases"/>
    <property type="match status" value="1"/>
</dbReference>
<dbReference type="InterPro" id="IPR006073">
    <property type="entry name" value="GTP-bd"/>
</dbReference>
<proteinExistence type="predicted"/>
<evidence type="ECO:0000259" key="1">
    <source>
        <dbReference type="Pfam" id="PF01926"/>
    </source>
</evidence>
<dbReference type="STRING" id="1054147.F4PNF8"/>
<dbReference type="RefSeq" id="XP_004360862.1">
    <property type="nucleotide sequence ID" value="XM_004360805.1"/>
</dbReference>
<organism evidence="2 3">
    <name type="scientific">Cavenderia fasciculata</name>
    <name type="common">Slime mold</name>
    <name type="synonym">Dictyostelium fasciculatum</name>
    <dbReference type="NCBI Taxonomy" id="261658"/>
    <lineage>
        <taxon>Eukaryota</taxon>
        <taxon>Amoebozoa</taxon>
        <taxon>Evosea</taxon>
        <taxon>Eumycetozoa</taxon>
        <taxon>Dictyostelia</taxon>
        <taxon>Acytosteliales</taxon>
        <taxon>Cavenderiaceae</taxon>
        <taxon>Cavenderia</taxon>
    </lineage>
</organism>
<dbReference type="OMA" id="HFWEDVQ"/>
<dbReference type="PANTHER" id="PTHR43681">
    <property type="entry name" value="TRANSMEMBRANE GTPASE FZO"/>
    <property type="match status" value="1"/>
</dbReference>